<evidence type="ECO:0000256" key="4">
    <source>
        <dbReference type="ARBA" id="ARBA00022692"/>
    </source>
</evidence>
<evidence type="ECO:0000256" key="9">
    <source>
        <dbReference type="RuleBase" id="RU000688"/>
    </source>
</evidence>
<evidence type="ECO:0000256" key="2">
    <source>
        <dbReference type="ARBA" id="ARBA00022475"/>
    </source>
</evidence>
<keyword evidence="9" id="KW-0297">G-protein coupled receptor</keyword>
<evidence type="ECO:0000256" key="7">
    <source>
        <dbReference type="ARBA" id="ARBA00023136"/>
    </source>
</evidence>
<dbReference type="InterPro" id="IPR017452">
    <property type="entry name" value="GPCR_Rhodpsn_7TM"/>
</dbReference>
<keyword evidence="9" id="KW-0675">Receptor</keyword>
<dbReference type="CDD" id="cd15225">
    <property type="entry name" value="7tmA_OR10A-like"/>
    <property type="match status" value="1"/>
</dbReference>
<name>A0A8C8VFZ1_9SAUR</name>
<keyword evidence="5 10" id="KW-0552">Olfaction</keyword>
<dbReference type="PRINTS" id="PR00245">
    <property type="entry name" value="OLFACTORYR"/>
</dbReference>
<evidence type="ECO:0000256" key="1">
    <source>
        <dbReference type="ARBA" id="ARBA00004651"/>
    </source>
</evidence>
<reference evidence="12" key="2">
    <citation type="submission" date="2025-09" db="UniProtKB">
        <authorList>
            <consortium name="Ensembl"/>
        </authorList>
    </citation>
    <scope>IDENTIFICATION</scope>
</reference>
<feature type="transmembrane region" description="Helical" evidence="10">
    <location>
        <begin position="251"/>
        <end position="272"/>
    </location>
</feature>
<evidence type="ECO:0000256" key="5">
    <source>
        <dbReference type="ARBA" id="ARBA00022725"/>
    </source>
</evidence>
<dbReference type="Gene3D" id="1.20.1070.10">
    <property type="entry name" value="Rhodopsin 7-helix transmembrane proteins"/>
    <property type="match status" value="1"/>
</dbReference>
<feature type="transmembrane region" description="Helical" evidence="10">
    <location>
        <begin position="110"/>
        <end position="132"/>
    </location>
</feature>
<evidence type="ECO:0000313" key="12">
    <source>
        <dbReference type="Ensembl" id="ENSPCEP00000004747.1"/>
    </source>
</evidence>
<dbReference type="PROSITE" id="PS50262">
    <property type="entry name" value="G_PROTEIN_RECEP_F1_2"/>
    <property type="match status" value="1"/>
</dbReference>
<dbReference type="Pfam" id="PF13853">
    <property type="entry name" value="7tm_4"/>
    <property type="match status" value="1"/>
</dbReference>
<dbReference type="PRINTS" id="PR00237">
    <property type="entry name" value="GPCRRHODOPSN"/>
</dbReference>
<dbReference type="GO" id="GO:0005886">
    <property type="term" value="C:plasma membrane"/>
    <property type="evidence" value="ECO:0007669"/>
    <property type="project" value="UniProtKB-SubCell"/>
</dbReference>
<comment type="subcellular location">
    <subcellularLocation>
        <location evidence="1 10">Cell membrane</location>
        <topology evidence="1 10">Multi-pass membrane protein</topology>
    </subcellularLocation>
</comment>
<evidence type="ECO:0000313" key="13">
    <source>
        <dbReference type="Proteomes" id="UP000694393"/>
    </source>
</evidence>
<dbReference type="Proteomes" id="UP000694393">
    <property type="component" value="Unplaced"/>
</dbReference>
<keyword evidence="7 10" id="KW-0472">Membrane</keyword>
<dbReference type="FunFam" id="1.20.1070.10:FF:000001">
    <property type="entry name" value="Olfactory receptor"/>
    <property type="match status" value="1"/>
</dbReference>
<proteinExistence type="inferred from homology"/>
<dbReference type="InterPro" id="IPR000725">
    <property type="entry name" value="Olfact_rcpt"/>
</dbReference>
<keyword evidence="6 10" id="KW-1133">Transmembrane helix</keyword>
<dbReference type="PANTHER" id="PTHR26453">
    <property type="entry name" value="OLFACTORY RECEPTOR"/>
    <property type="match status" value="1"/>
</dbReference>
<reference evidence="12" key="1">
    <citation type="submission" date="2025-08" db="UniProtKB">
        <authorList>
            <consortium name="Ensembl"/>
        </authorList>
    </citation>
    <scope>IDENTIFICATION</scope>
</reference>
<dbReference type="GO" id="GO:0004984">
    <property type="term" value="F:olfactory receptor activity"/>
    <property type="evidence" value="ECO:0007669"/>
    <property type="project" value="InterPro"/>
</dbReference>
<feature type="transmembrane region" description="Helical" evidence="10">
    <location>
        <begin position="213"/>
        <end position="239"/>
    </location>
</feature>
<protein>
    <recommendedName>
        <fullName evidence="10">Olfactory receptor</fullName>
    </recommendedName>
</protein>
<evidence type="ECO:0000259" key="11">
    <source>
        <dbReference type="PROSITE" id="PS50262"/>
    </source>
</evidence>
<dbReference type="Ensembl" id="ENSPCET00000004917.1">
    <property type="protein sequence ID" value="ENSPCEP00000004747.1"/>
    <property type="gene ID" value="ENSPCEG00000003842.1"/>
</dbReference>
<dbReference type="AlphaFoldDB" id="A0A8C8VFZ1"/>
<dbReference type="GO" id="GO:0004930">
    <property type="term" value="F:G protein-coupled receptor activity"/>
    <property type="evidence" value="ECO:0007669"/>
    <property type="project" value="UniProtKB-KW"/>
</dbReference>
<dbReference type="InterPro" id="IPR000276">
    <property type="entry name" value="GPCR_Rhodpsn"/>
</dbReference>
<keyword evidence="2 10" id="KW-1003">Cell membrane</keyword>
<keyword evidence="8 9" id="KW-0807">Transducer</keyword>
<dbReference type="SUPFAM" id="SSF81321">
    <property type="entry name" value="Family A G protein-coupled receptor-like"/>
    <property type="match status" value="1"/>
</dbReference>
<evidence type="ECO:0000256" key="8">
    <source>
        <dbReference type="ARBA" id="ARBA00023224"/>
    </source>
</evidence>
<keyword evidence="13" id="KW-1185">Reference proteome</keyword>
<dbReference type="PROSITE" id="PS00237">
    <property type="entry name" value="G_PROTEIN_RECEP_F1_1"/>
    <property type="match status" value="1"/>
</dbReference>
<sequence length="327" mass="37028">MRRRLCPHYSMENTMIKNASVTDFIILGFSNHPNVNLIMFSAFLCVYIVIVLGNILIIVIIYFDPALHTPMYFFLRNLSFLDLSYISVTLPKMLANLLSDNKTISFASCAVQMFFFLFFGITGCFLLACMAFDRYSAICNPLRYTVIMNKRPICSQLVIGAYICGSMNSMVQTSFTFSLHFCGSKKIDHFFCDVPPLLKLSCTDTYINQMVMFALSSLIIGTTALIILISYAYIICAVLQTRSVAGRHKTFSTCTSHIMVVSIFYGTLAFMYVQPSWLASPDKILYTVFTPLINPLIYSLRNKEVKEALGRALNKCMVFPQIRINSL</sequence>
<evidence type="ECO:0000256" key="6">
    <source>
        <dbReference type="ARBA" id="ARBA00022989"/>
    </source>
</evidence>
<evidence type="ECO:0000256" key="10">
    <source>
        <dbReference type="RuleBase" id="RU363047"/>
    </source>
</evidence>
<feature type="transmembrane region" description="Helical" evidence="10">
    <location>
        <begin position="37"/>
        <end position="61"/>
    </location>
</feature>
<feature type="domain" description="G-protein coupled receptors family 1 profile" evidence="11">
    <location>
        <begin position="53"/>
        <end position="298"/>
    </location>
</feature>
<organism evidence="12 13">
    <name type="scientific">Pelusios castaneus</name>
    <name type="common">West African mud turtle</name>
    <dbReference type="NCBI Taxonomy" id="367368"/>
    <lineage>
        <taxon>Eukaryota</taxon>
        <taxon>Metazoa</taxon>
        <taxon>Chordata</taxon>
        <taxon>Craniata</taxon>
        <taxon>Vertebrata</taxon>
        <taxon>Euteleostomi</taxon>
        <taxon>Archelosauria</taxon>
        <taxon>Testudinata</taxon>
        <taxon>Testudines</taxon>
        <taxon>Pleurodira</taxon>
        <taxon>Pelomedusidae</taxon>
        <taxon>Pelusios</taxon>
    </lineage>
</organism>
<accession>A0A8C8VFZ1</accession>
<comment type="similarity">
    <text evidence="9">Belongs to the G-protein coupled receptor 1 family.</text>
</comment>
<evidence type="ECO:0000256" key="3">
    <source>
        <dbReference type="ARBA" id="ARBA00022606"/>
    </source>
</evidence>
<keyword evidence="4 9" id="KW-0812">Transmembrane</keyword>
<keyword evidence="3 10" id="KW-0716">Sensory transduction</keyword>
<feature type="transmembrane region" description="Helical" evidence="10">
    <location>
        <begin position="153"/>
        <end position="171"/>
    </location>
</feature>